<dbReference type="PANTHER" id="PTHR37042">
    <property type="entry name" value="OUTER MEMBRANE PROTEIN RV1973"/>
    <property type="match status" value="1"/>
</dbReference>
<dbReference type="EMBL" id="VDFR01000069">
    <property type="protein sequence ID" value="TNC45208.1"/>
    <property type="molecule type" value="Genomic_DNA"/>
</dbReference>
<evidence type="ECO:0008006" key="7">
    <source>
        <dbReference type="Google" id="ProtNLM"/>
    </source>
</evidence>
<comment type="caution">
    <text evidence="4">The sequence shown here is derived from an EMBL/GenBank/DDBJ whole genome shotgun (WGS) entry which is preliminary data.</text>
</comment>
<dbReference type="RefSeq" id="WP_139087771.1">
    <property type="nucleotide sequence ID" value="NZ_VDFR01000069.1"/>
</dbReference>
<dbReference type="OrthoDB" id="3746626at2"/>
<organism evidence="4 6">
    <name type="scientific">Mumia zhuanghuii</name>
    <dbReference type="NCBI Taxonomy" id="2585211"/>
    <lineage>
        <taxon>Bacteria</taxon>
        <taxon>Bacillati</taxon>
        <taxon>Actinomycetota</taxon>
        <taxon>Actinomycetes</taxon>
        <taxon>Propionibacteriales</taxon>
        <taxon>Nocardioidaceae</taxon>
        <taxon>Mumia</taxon>
    </lineage>
</organism>
<dbReference type="PANTHER" id="PTHR37042:SF4">
    <property type="entry name" value="OUTER MEMBRANE PROTEIN RV1973"/>
    <property type="match status" value="1"/>
</dbReference>
<comment type="subcellular location">
    <subcellularLocation>
        <location evidence="1">Membrane</location>
    </subcellularLocation>
</comment>
<feature type="region of interest" description="Disordered" evidence="3">
    <location>
        <begin position="158"/>
        <end position="180"/>
    </location>
</feature>
<gene>
    <name evidence="5" type="ORF">FHE65_15465</name>
    <name evidence="4" type="ORF">FHE65_34980</name>
</gene>
<keyword evidence="2" id="KW-0472">Membrane</keyword>
<reference evidence="4 6" key="1">
    <citation type="submission" date="2019-05" db="EMBL/GenBank/DDBJ databases">
        <title>Mumia sp. nov., isolated from the intestinal contents of plateau pika (Ochotona curzoniae) in the Qinghai-Tibet plateau of China.</title>
        <authorList>
            <person name="Tian Z."/>
        </authorList>
    </citation>
    <scope>NUCLEOTIDE SEQUENCE [LARGE SCALE GENOMIC DNA]</scope>
    <source>
        <strain evidence="6">527</strain>
        <strain evidence="4">Z527</strain>
    </source>
</reference>
<evidence type="ECO:0000313" key="6">
    <source>
        <dbReference type="Proteomes" id="UP000306740"/>
    </source>
</evidence>
<dbReference type="GO" id="GO:0016020">
    <property type="term" value="C:membrane"/>
    <property type="evidence" value="ECO:0007669"/>
    <property type="project" value="UniProtKB-SubCell"/>
</dbReference>
<evidence type="ECO:0000256" key="1">
    <source>
        <dbReference type="ARBA" id="ARBA00004370"/>
    </source>
</evidence>
<feature type="compositionally biased region" description="Low complexity" evidence="3">
    <location>
        <begin position="163"/>
        <end position="180"/>
    </location>
</feature>
<dbReference type="EMBL" id="VDFR01000257">
    <property type="protein sequence ID" value="TNC24727.1"/>
    <property type="molecule type" value="Genomic_DNA"/>
</dbReference>
<dbReference type="Gene3D" id="3.10.450.50">
    <property type="match status" value="1"/>
</dbReference>
<sequence>MTRVRVLAVVLALLAVGGVVVGVTALVRGPDIPAYADAATRQDARAAAEKFAASVNTYDVTDLDPYVERVTPLLTDDLAQQFEDSTTDLLAKFAEAKIKSTGEVKQVAIESIDGDSAEALASISVTTAPSDVQAGQPRLRWRISLVRDDDGWLVDNFASVPVEAESPKSAPESPAPEGDS</sequence>
<evidence type="ECO:0000256" key="3">
    <source>
        <dbReference type="SAM" id="MobiDB-lite"/>
    </source>
</evidence>
<evidence type="ECO:0000313" key="5">
    <source>
        <dbReference type="EMBL" id="TNC45208.1"/>
    </source>
</evidence>
<name>A0A5C4M3U3_9ACTN</name>
<dbReference type="AlphaFoldDB" id="A0A5C4M3U3"/>
<proteinExistence type="predicted"/>
<evidence type="ECO:0000313" key="4">
    <source>
        <dbReference type="EMBL" id="TNC24727.1"/>
    </source>
</evidence>
<protein>
    <recommendedName>
        <fullName evidence="7">Mce-associated membrane protein</fullName>
    </recommendedName>
</protein>
<evidence type="ECO:0000256" key="2">
    <source>
        <dbReference type="ARBA" id="ARBA00023136"/>
    </source>
</evidence>
<accession>A0A5C4M3U3</accession>
<dbReference type="Proteomes" id="UP000306740">
    <property type="component" value="Unassembled WGS sequence"/>
</dbReference>